<evidence type="ECO:0000256" key="3">
    <source>
        <dbReference type="ARBA" id="ARBA00022475"/>
    </source>
</evidence>
<dbReference type="GO" id="GO:0015276">
    <property type="term" value="F:ligand-gated monoatomic ion channel activity"/>
    <property type="evidence" value="ECO:0007669"/>
    <property type="project" value="InterPro"/>
</dbReference>
<proteinExistence type="predicted"/>
<feature type="domain" description="Ionotropic glutamate receptor L-glutamate and glycine-binding" evidence="15">
    <location>
        <begin position="179"/>
        <end position="244"/>
    </location>
</feature>
<evidence type="ECO:0000313" key="16">
    <source>
        <dbReference type="EMBL" id="KAG7177643.1"/>
    </source>
</evidence>
<comment type="caution">
    <text evidence="16">The sequence shown here is derived from an EMBL/GenBank/DDBJ whole genome shotgun (WGS) entry which is preliminary data.</text>
</comment>
<comment type="subcellular location">
    <subcellularLocation>
        <location evidence="1">Cell membrane</location>
        <topology evidence="1">Multi-pass membrane protein</topology>
    </subcellularLocation>
</comment>
<keyword evidence="3" id="KW-1003">Cell membrane</keyword>
<keyword evidence="11" id="KW-0407">Ion channel</keyword>
<keyword evidence="7 13" id="KW-0472">Membrane</keyword>
<evidence type="ECO:0000256" key="13">
    <source>
        <dbReference type="SAM" id="Phobius"/>
    </source>
</evidence>
<evidence type="ECO:0000313" key="17">
    <source>
        <dbReference type="Proteomes" id="UP000747542"/>
    </source>
</evidence>
<dbReference type="GO" id="GO:0005886">
    <property type="term" value="C:plasma membrane"/>
    <property type="evidence" value="ECO:0007669"/>
    <property type="project" value="UniProtKB-SubCell"/>
</dbReference>
<protein>
    <submittedName>
        <fullName evidence="16">Ionotropic receptor 40a-like 3</fullName>
    </submittedName>
</protein>
<evidence type="ECO:0000259" key="15">
    <source>
        <dbReference type="Pfam" id="PF10613"/>
    </source>
</evidence>
<evidence type="ECO:0000256" key="14">
    <source>
        <dbReference type="SAM" id="SignalP"/>
    </source>
</evidence>
<dbReference type="AlphaFoldDB" id="A0A8J5NET7"/>
<keyword evidence="10" id="KW-1071">Ligand-gated ion channel</keyword>
<evidence type="ECO:0000256" key="10">
    <source>
        <dbReference type="ARBA" id="ARBA00023286"/>
    </source>
</evidence>
<evidence type="ECO:0000256" key="5">
    <source>
        <dbReference type="ARBA" id="ARBA00022989"/>
    </source>
</evidence>
<reference evidence="16" key="1">
    <citation type="journal article" date="2021" name="Sci. Adv.">
        <title>The American lobster genome reveals insights on longevity, neural, and immune adaptations.</title>
        <authorList>
            <person name="Polinski J.M."/>
            <person name="Zimin A.V."/>
            <person name="Clark K.F."/>
            <person name="Kohn A.B."/>
            <person name="Sadowski N."/>
            <person name="Timp W."/>
            <person name="Ptitsyn A."/>
            <person name="Khanna P."/>
            <person name="Romanova D.Y."/>
            <person name="Williams P."/>
            <person name="Greenwood S.J."/>
            <person name="Moroz L.L."/>
            <person name="Walt D.R."/>
            <person name="Bodnar A.G."/>
        </authorList>
    </citation>
    <scope>NUCLEOTIDE SEQUENCE</scope>
    <source>
        <strain evidence="16">GMGI-L3</strain>
    </source>
</reference>
<evidence type="ECO:0000256" key="1">
    <source>
        <dbReference type="ARBA" id="ARBA00004651"/>
    </source>
</evidence>
<keyword evidence="14" id="KW-0732">Signal</keyword>
<dbReference type="PANTHER" id="PTHR42643:SF24">
    <property type="entry name" value="IONOTROPIC RECEPTOR 60A"/>
    <property type="match status" value="1"/>
</dbReference>
<dbReference type="SUPFAM" id="SSF53850">
    <property type="entry name" value="Periplasmic binding protein-like II"/>
    <property type="match status" value="1"/>
</dbReference>
<dbReference type="PANTHER" id="PTHR42643">
    <property type="entry name" value="IONOTROPIC RECEPTOR 20A-RELATED"/>
    <property type="match status" value="1"/>
</dbReference>
<feature type="region of interest" description="Disordered" evidence="12">
    <location>
        <begin position="133"/>
        <end position="162"/>
    </location>
</feature>
<evidence type="ECO:0000256" key="6">
    <source>
        <dbReference type="ARBA" id="ARBA00023065"/>
    </source>
</evidence>
<evidence type="ECO:0000256" key="12">
    <source>
        <dbReference type="SAM" id="MobiDB-lite"/>
    </source>
</evidence>
<feature type="non-terminal residue" evidence="16">
    <location>
        <position position="317"/>
    </location>
</feature>
<evidence type="ECO:0000256" key="4">
    <source>
        <dbReference type="ARBA" id="ARBA00022692"/>
    </source>
</evidence>
<dbReference type="EMBL" id="JAHLQT010001931">
    <property type="protein sequence ID" value="KAG7177643.1"/>
    <property type="molecule type" value="Genomic_DNA"/>
</dbReference>
<dbReference type="InterPro" id="IPR019594">
    <property type="entry name" value="Glu/Gly-bd"/>
</dbReference>
<sequence length="317" mass="34939">MRISPSVVVMVTVFVGQLVMAVAQVISVGEDNQMKGVGVVVREVVELYLSACYLVVVDASNGSSTYSDILRSLAGVYKGILVMDTGTHTFSSSSSPPAVDSFSPLLEFLKEGDAKLSCRALIFDLTSATSPHQALEREARGGGTHTLSLLPPGELQDPRAGPLEPPHWLSRPRPSLPWYEIRVPWDNQWGMRQEGGNWTGTVGTLQHHQADFSMLLNWSQERRLVIDFSRIYAAEPLVMVTSKPRPLPRYLSIVSPFTGEVWCGVLVMVVCGGVVYWGLQKARSHLGREEHEPRVLPLLHHRAAATGLALQASHRYY</sequence>
<gene>
    <name evidence="16" type="primary">Ir40a-L3</name>
    <name evidence="16" type="ORF">Hamer_G008290</name>
</gene>
<keyword evidence="8 16" id="KW-0675">Receptor</keyword>
<evidence type="ECO:0000256" key="9">
    <source>
        <dbReference type="ARBA" id="ARBA00023180"/>
    </source>
</evidence>
<evidence type="ECO:0000256" key="2">
    <source>
        <dbReference type="ARBA" id="ARBA00022448"/>
    </source>
</evidence>
<feature type="signal peptide" evidence="14">
    <location>
        <begin position="1"/>
        <end position="23"/>
    </location>
</feature>
<keyword evidence="2" id="KW-0813">Transport</keyword>
<organism evidence="16 17">
    <name type="scientific">Homarus americanus</name>
    <name type="common">American lobster</name>
    <dbReference type="NCBI Taxonomy" id="6706"/>
    <lineage>
        <taxon>Eukaryota</taxon>
        <taxon>Metazoa</taxon>
        <taxon>Ecdysozoa</taxon>
        <taxon>Arthropoda</taxon>
        <taxon>Crustacea</taxon>
        <taxon>Multicrustacea</taxon>
        <taxon>Malacostraca</taxon>
        <taxon>Eumalacostraca</taxon>
        <taxon>Eucarida</taxon>
        <taxon>Decapoda</taxon>
        <taxon>Pleocyemata</taxon>
        <taxon>Astacidea</taxon>
        <taxon>Nephropoidea</taxon>
        <taxon>Nephropidae</taxon>
        <taxon>Homarus</taxon>
    </lineage>
</organism>
<dbReference type="InterPro" id="IPR052192">
    <property type="entry name" value="Insect_Ionotropic_Sensory_Rcpt"/>
</dbReference>
<keyword evidence="9" id="KW-0325">Glycoprotein</keyword>
<name>A0A8J5NET7_HOMAM</name>
<keyword evidence="5 13" id="KW-1133">Transmembrane helix</keyword>
<keyword evidence="6" id="KW-0406">Ion transport</keyword>
<feature type="transmembrane region" description="Helical" evidence="13">
    <location>
        <begin position="259"/>
        <end position="279"/>
    </location>
</feature>
<feature type="chain" id="PRO_5035255476" evidence="14">
    <location>
        <begin position="24"/>
        <end position="317"/>
    </location>
</feature>
<evidence type="ECO:0000256" key="7">
    <source>
        <dbReference type="ARBA" id="ARBA00023136"/>
    </source>
</evidence>
<evidence type="ECO:0000256" key="11">
    <source>
        <dbReference type="ARBA" id="ARBA00023303"/>
    </source>
</evidence>
<evidence type="ECO:0000256" key="8">
    <source>
        <dbReference type="ARBA" id="ARBA00023170"/>
    </source>
</evidence>
<dbReference type="Pfam" id="PF10613">
    <property type="entry name" value="Lig_chan-Glu_bd"/>
    <property type="match status" value="1"/>
</dbReference>
<accession>A0A8J5NET7</accession>
<dbReference type="Proteomes" id="UP000747542">
    <property type="component" value="Unassembled WGS sequence"/>
</dbReference>
<keyword evidence="4 13" id="KW-0812">Transmembrane</keyword>
<dbReference type="Gene3D" id="3.40.190.10">
    <property type="entry name" value="Periplasmic binding protein-like II"/>
    <property type="match status" value="1"/>
</dbReference>
<keyword evidence="17" id="KW-1185">Reference proteome</keyword>